<feature type="compositionally biased region" description="Basic and acidic residues" evidence="1">
    <location>
        <begin position="548"/>
        <end position="559"/>
    </location>
</feature>
<evidence type="ECO:0000256" key="1">
    <source>
        <dbReference type="SAM" id="MobiDB-lite"/>
    </source>
</evidence>
<organism evidence="3 4">
    <name type="scientific">Cyclotella cryptica</name>
    <dbReference type="NCBI Taxonomy" id="29204"/>
    <lineage>
        <taxon>Eukaryota</taxon>
        <taxon>Sar</taxon>
        <taxon>Stramenopiles</taxon>
        <taxon>Ochrophyta</taxon>
        <taxon>Bacillariophyta</taxon>
        <taxon>Coscinodiscophyceae</taxon>
        <taxon>Thalassiosirophycidae</taxon>
        <taxon>Stephanodiscales</taxon>
        <taxon>Stephanodiscaceae</taxon>
        <taxon>Cyclotella</taxon>
    </lineage>
</organism>
<name>A0ABD3PNE9_9STRA</name>
<feature type="domain" description="Nuclease associated modular" evidence="2">
    <location>
        <begin position="467"/>
        <end position="483"/>
    </location>
</feature>
<dbReference type="AlphaFoldDB" id="A0ABD3PNE9"/>
<reference evidence="3 4" key="1">
    <citation type="journal article" date="2020" name="G3 (Bethesda)">
        <title>Improved Reference Genome for Cyclotella cryptica CCMP332, a Model for Cell Wall Morphogenesis, Salinity Adaptation, and Lipid Production in Diatoms (Bacillariophyta).</title>
        <authorList>
            <person name="Roberts W.R."/>
            <person name="Downey K.M."/>
            <person name="Ruck E.C."/>
            <person name="Traller J.C."/>
            <person name="Alverson A.J."/>
        </authorList>
    </citation>
    <scope>NUCLEOTIDE SEQUENCE [LARGE SCALE GENOMIC DNA]</scope>
    <source>
        <strain evidence="3 4">CCMP332</strain>
    </source>
</reference>
<feature type="compositionally biased region" description="Basic and acidic residues" evidence="1">
    <location>
        <begin position="729"/>
        <end position="742"/>
    </location>
</feature>
<feature type="region of interest" description="Disordered" evidence="1">
    <location>
        <begin position="315"/>
        <end position="376"/>
    </location>
</feature>
<dbReference type="PANTHER" id="PTHR34199:SF2">
    <property type="entry name" value="NUMOD3 MOTIF FAMILY PROTEIN, EXPRESSED"/>
    <property type="match status" value="1"/>
</dbReference>
<sequence>MTGTLCYEQGMSTTAPLLLTSPSNDVSNHAMCISSDSTSTDGGDTNASPACHGSLRDETEPLRDTPKRAHSIRREVQRQLPRSARGVACFVVGFVIVSLQQFDSLRSHGDTKQCCQQRQLTMDQCHVGDPQLQSHHHVDSSFFQSPPSLFTWLFVEAFGVIPSITTTNSLTHKLNAQCNGKWGQMPRCYSSTASSGLASHGGALSQRRWQKQQQRQRCHPSTSFIICRSTINGEVAEAKTTVDDLHVSLPSSISPRKNISKVHANGVNDSLVSVASNGSHSDQFTSTPNVFNKNDLTSGESLSISPQANQNLTSITQTSTNDPATATTTADPPINDDVPHPTAAGGYTHTTASRAKISAANKGKTPWNKGKSRSDEVRARIAEGVRRRNRERFLAKLQEEGITEEEYEQRKKEQRRKAEAERRARKTENGGYKPTEETKKKISTILKEKYANGEIVRAPRDPSSIRRGFKHSEETKAKIAETLRRKWAEDTEYREYMTNRTIANEDVRNAPSVRARIAETLKKKWKDPEFRESMIKKFSNRRSQSRTKAMEHRQKISDAMKRKWMDEEYRKRAMDGMLKGRESAGPKLVKPVQSKGLRKLDPLKNQAAGGSGVKKKKKKKTTKSSSVAKRKKGSVEGVNGNSSPLVPLEPISLSPSSSVKESPSVPPEEEELEPEGSIQRLRKERRDLYDLLYGDDEDEVEEHYDDSIDMDVSFTSLLLNGLPHSSNTKSDRVEATKKDSGSKRPVLLTEDKRVNGRGSKFASLLADDEDLDDFDPYGLKNF</sequence>
<dbReference type="InterPro" id="IPR003611">
    <property type="entry name" value="NUMOD3"/>
</dbReference>
<feature type="compositionally biased region" description="Basic and acidic residues" evidence="1">
    <location>
        <begin position="54"/>
        <end position="77"/>
    </location>
</feature>
<dbReference type="EMBL" id="JABMIG020000144">
    <property type="protein sequence ID" value="KAL3789206.1"/>
    <property type="molecule type" value="Genomic_DNA"/>
</dbReference>
<feature type="region of interest" description="Disordered" evidence="1">
    <location>
        <begin position="36"/>
        <end position="77"/>
    </location>
</feature>
<evidence type="ECO:0000313" key="4">
    <source>
        <dbReference type="Proteomes" id="UP001516023"/>
    </source>
</evidence>
<keyword evidence="4" id="KW-1185">Reference proteome</keyword>
<feature type="domain" description="Nuclease associated modular" evidence="2">
    <location>
        <begin position="430"/>
        <end position="446"/>
    </location>
</feature>
<feature type="compositionally biased region" description="Low complexity" evidence="1">
    <location>
        <begin position="36"/>
        <end position="45"/>
    </location>
</feature>
<feature type="compositionally biased region" description="Basic and acidic residues" evidence="1">
    <location>
        <begin position="575"/>
        <end position="584"/>
    </location>
</feature>
<dbReference type="Pfam" id="PF07460">
    <property type="entry name" value="NUMOD3"/>
    <property type="match status" value="3"/>
</dbReference>
<gene>
    <name evidence="3" type="ORF">HJC23_002791</name>
</gene>
<feature type="region of interest" description="Disordered" evidence="1">
    <location>
        <begin position="721"/>
        <end position="747"/>
    </location>
</feature>
<dbReference type="SMART" id="SM00496">
    <property type="entry name" value="IENR2"/>
    <property type="match status" value="4"/>
</dbReference>
<feature type="region of interest" description="Disordered" evidence="1">
    <location>
        <begin position="575"/>
        <end position="679"/>
    </location>
</feature>
<feature type="compositionally biased region" description="Basic residues" evidence="1">
    <location>
        <begin position="613"/>
        <end position="632"/>
    </location>
</feature>
<feature type="compositionally biased region" description="Basic and acidic residues" evidence="1">
    <location>
        <begin position="408"/>
        <end position="438"/>
    </location>
</feature>
<feature type="domain" description="Nuclease associated modular" evidence="2">
    <location>
        <begin position="345"/>
        <end position="361"/>
    </location>
</feature>
<evidence type="ECO:0000259" key="2">
    <source>
        <dbReference type="SMART" id="SM00496"/>
    </source>
</evidence>
<dbReference type="Proteomes" id="UP001516023">
    <property type="component" value="Unassembled WGS sequence"/>
</dbReference>
<protein>
    <recommendedName>
        <fullName evidence="2">Nuclease associated modular domain-containing protein</fullName>
    </recommendedName>
</protein>
<feature type="region of interest" description="Disordered" evidence="1">
    <location>
        <begin position="405"/>
        <end position="438"/>
    </location>
</feature>
<proteinExistence type="predicted"/>
<feature type="region of interest" description="Disordered" evidence="1">
    <location>
        <begin position="273"/>
        <end position="292"/>
    </location>
</feature>
<comment type="caution">
    <text evidence="3">The sequence shown here is derived from an EMBL/GenBank/DDBJ whole genome shotgun (WGS) entry which is preliminary data.</text>
</comment>
<feature type="compositionally biased region" description="Low complexity" evidence="1">
    <location>
        <begin position="642"/>
        <end position="663"/>
    </location>
</feature>
<evidence type="ECO:0000313" key="3">
    <source>
        <dbReference type="EMBL" id="KAL3789206.1"/>
    </source>
</evidence>
<accession>A0ABD3PNE9</accession>
<feature type="domain" description="Nuclease associated modular" evidence="2">
    <location>
        <begin position="369"/>
        <end position="385"/>
    </location>
</feature>
<feature type="compositionally biased region" description="Low complexity" evidence="1">
    <location>
        <begin position="316"/>
        <end position="336"/>
    </location>
</feature>
<dbReference type="PANTHER" id="PTHR34199">
    <property type="entry name" value="NUMOD3 MOTIF FAMILY PROTEIN, EXPRESSED"/>
    <property type="match status" value="1"/>
</dbReference>
<feature type="region of interest" description="Disordered" evidence="1">
    <location>
        <begin position="535"/>
        <end position="559"/>
    </location>
</feature>